<sequence>MSKSDINSRSFLVSKFGLQGKGKRGKEKDKAKKRAGRLGKLQEYRGSVALPCRVRVLPGCFRFASPAFGKGRLILVLLFFGQ</sequence>
<proteinExistence type="predicted"/>
<protein>
    <submittedName>
        <fullName evidence="1">Uncharacterized protein</fullName>
    </submittedName>
</protein>
<name>A0A2C9UE21_MANES</name>
<dbReference type="EMBL" id="CM004401">
    <property type="protein sequence ID" value="OAY27856.1"/>
    <property type="molecule type" value="Genomic_DNA"/>
</dbReference>
<reference evidence="1" key="1">
    <citation type="submission" date="2016-02" db="EMBL/GenBank/DDBJ databases">
        <title>WGS assembly of Manihot esculenta.</title>
        <authorList>
            <person name="Bredeson J.V."/>
            <person name="Prochnik S.E."/>
            <person name="Lyons J.B."/>
            <person name="Schmutz J."/>
            <person name="Grimwood J."/>
            <person name="Vrebalov J."/>
            <person name="Bart R.S."/>
            <person name="Amuge T."/>
            <person name="Ferguson M.E."/>
            <person name="Green R."/>
            <person name="Putnam N."/>
            <person name="Stites J."/>
            <person name="Rounsley S."/>
            <person name="Rokhsar D.S."/>
        </authorList>
    </citation>
    <scope>NUCLEOTIDE SEQUENCE [LARGE SCALE GENOMIC DNA]</scope>
    <source>
        <tissue evidence="1">Leaf</tissue>
    </source>
</reference>
<organism evidence="1">
    <name type="scientific">Manihot esculenta</name>
    <name type="common">Cassava</name>
    <name type="synonym">Jatropha manihot</name>
    <dbReference type="NCBI Taxonomy" id="3983"/>
    <lineage>
        <taxon>Eukaryota</taxon>
        <taxon>Viridiplantae</taxon>
        <taxon>Streptophyta</taxon>
        <taxon>Embryophyta</taxon>
        <taxon>Tracheophyta</taxon>
        <taxon>Spermatophyta</taxon>
        <taxon>Magnoliopsida</taxon>
        <taxon>eudicotyledons</taxon>
        <taxon>Gunneridae</taxon>
        <taxon>Pentapetalae</taxon>
        <taxon>rosids</taxon>
        <taxon>fabids</taxon>
        <taxon>Malpighiales</taxon>
        <taxon>Euphorbiaceae</taxon>
        <taxon>Crotonoideae</taxon>
        <taxon>Manihoteae</taxon>
        <taxon>Manihot</taxon>
    </lineage>
</organism>
<gene>
    <name evidence="1" type="ORF">MANES_15G021300</name>
</gene>
<accession>A0A2C9UE21</accession>
<evidence type="ECO:0000313" key="1">
    <source>
        <dbReference type="EMBL" id="OAY27856.1"/>
    </source>
</evidence>
<dbReference type="AlphaFoldDB" id="A0A2C9UE21"/>